<name>A0ABQ9Z8I6_9CRUS</name>
<proteinExistence type="predicted"/>
<evidence type="ECO:0000313" key="1">
    <source>
        <dbReference type="EMBL" id="KAK4009210.1"/>
    </source>
</evidence>
<keyword evidence="2" id="KW-1185">Reference proteome</keyword>
<evidence type="ECO:0000313" key="2">
    <source>
        <dbReference type="Proteomes" id="UP001234178"/>
    </source>
</evidence>
<gene>
    <name evidence="1" type="ORF">OUZ56_018319</name>
</gene>
<organism evidence="1 2">
    <name type="scientific">Daphnia magna</name>
    <dbReference type="NCBI Taxonomy" id="35525"/>
    <lineage>
        <taxon>Eukaryota</taxon>
        <taxon>Metazoa</taxon>
        <taxon>Ecdysozoa</taxon>
        <taxon>Arthropoda</taxon>
        <taxon>Crustacea</taxon>
        <taxon>Branchiopoda</taxon>
        <taxon>Diplostraca</taxon>
        <taxon>Cladocera</taxon>
        <taxon>Anomopoda</taxon>
        <taxon>Daphniidae</taxon>
        <taxon>Daphnia</taxon>
    </lineage>
</organism>
<reference evidence="1 2" key="1">
    <citation type="journal article" date="2023" name="Nucleic Acids Res.">
        <title>The hologenome of Daphnia magna reveals possible DNA methylation and microbiome-mediated evolution of the host genome.</title>
        <authorList>
            <person name="Chaturvedi A."/>
            <person name="Li X."/>
            <person name="Dhandapani V."/>
            <person name="Marshall H."/>
            <person name="Kissane S."/>
            <person name="Cuenca-Cambronero M."/>
            <person name="Asole G."/>
            <person name="Calvet F."/>
            <person name="Ruiz-Romero M."/>
            <person name="Marangio P."/>
            <person name="Guigo R."/>
            <person name="Rago D."/>
            <person name="Mirbahai L."/>
            <person name="Eastwood N."/>
            <person name="Colbourne J.K."/>
            <person name="Zhou J."/>
            <person name="Mallon E."/>
            <person name="Orsini L."/>
        </authorList>
    </citation>
    <scope>NUCLEOTIDE SEQUENCE [LARGE SCALE GENOMIC DNA]</scope>
    <source>
        <strain evidence="1">LRV0_1</strain>
    </source>
</reference>
<accession>A0ABQ9Z8I6</accession>
<sequence length="77" mass="8762">MARHARLDVARLSETIYLIYKMPFYCSCKPLLTSEVWPPETDLTVVCPGFGNLPPLLIEKLSEVNERNGSDLDMFES</sequence>
<comment type="caution">
    <text evidence="1">The sequence shown here is derived from an EMBL/GenBank/DDBJ whole genome shotgun (WGS) entry which is preliminary data.</text>
</comment>
<dbReference type="Proteomes" id="UP001234178">
    <property type="component" value="Unassembled WGS sequence"/>
</dbReference>
<dbReference type="EMBL" id="JAOYFB010000003">
    <property type="protein sequence ID" value="KAK4009210.1"/>
    <property type="molecule type" value="Genomic_DNA"/>
</dbReference>
<protein>
    <submittedName>
        <fullName evidence="1">Uncharacterized protein</fullName>
    </submittedName>
</protein>